<comment type="caution">
    <text evidence="1">The sequence shown here is derived from an EMBL/GenBank/DDBJ whole genome shotgun (WGS) entry which is preliminary data.</text>
</comment>
<sequence>MSLLAIAVDQSPLMLDEIPLSRAGSLLQWNAVKRGIVQFAGVLRAVVQFETGVMPALQGQTPDYRAVRGDR</sequence>
<dbReference type="EMBL" id="SEUB01000009">
    <property type="protein sequence ID" value="RYM38494.1"/>
    <property type="molecule type" value="Genomic_DNA"/>
</dbReference>
<organism evidence="1 2">
    <name type="scientific">Pseudomonas koreensis</name>
    <dbReference type="NCBI Taxonomy" id="198620"/>
    <lineage>
        <taxon>Bacteria</taxon>
        <taxon>Pseudomonadati</taxon>
        <taxon>Pseudomonadota</taxon>
        <taxon>Gammaproteobacteria</taxon>
        <taxon>Pseudomonadales</taxon>
        <taxon>Pseudomonadaceae</taxon>
        <taxon>Pseudomonas</taxon>
    </lineage>
</organism>
<dbReference type="Proteomes" id="UP000291107">
    <property type="component" value="Unassembled WGS sequence"/>
</dbReference>
<evidence type="ECO:0000313" key="1">
    <source>
        <dbReference type="EMBL" id="RYM38494.1"/>
    </source>
</evidence>
<proteinExistence type="predicted"/>
<accession>A0A4Q4KWT6</accession>
<evidence type="ECO:0000313" key="2">
    <source>
        <dbReference type="Proteomes" id="UP000291107"/>
    </source>
</evidence>
<gene>
    <name evidence="1" type="ORF">EVS84_22385</name>
</gene>
<reference evidence="1 2" key="1">
    <citation type="submission" date="2019-02" db="EMBL/GenBank/DDBJ databases">
        <title>Genome of Pseudomonas korensis isolated from heavy metal contaminated environment.</title>
        <authorList>
            <person name="Ayangbenro A.S."/>
            <person name="Babalola O."/>
        </authorList>
    </citation>
    <scope>NUCLEOTIDE SEQUENCE [LARGE SCALE GENOMIC DNA]</scope>
    <source>
        <strain evidence="1 2">AB36</strain>
    </source>
</reference>
<name>A0A4Q4KWT6_9PSED</name>
<dbReference type="AlphaFoldDB" id="A0A4Q4KWT6"/>
<protein>
    <submittedName>
        <fullName evidence="1">Uncharacterized protein</fullName>
    </submittedName>
</protein>